<dbReference type="AlphaFoldDB" id="A0A8J8JWA9"/>
<dbReference type="Proteomes" id="UP000598971">
    <property type="component" value="Unassembled WGS sequence"/>
</dbReference>
<comment type="caution">
    <text evidence="1">The sequence shown here is derived from an EMBL/GenBank/DDBJ whole genome shotgun (WGS) entry which is preliminary data.</text>
</comment>
<dbReference type="EMBL" id="WHPF01000004">
    <property type="protein sequence ID" value="NNV55101.1"/>
    <property type="molecule type" value="Genomic_DNA"/>
</dbReference>
<proteinExistence type="predicted"/>
<sequence>MTIDQFKTLNHPEKLKEIKYNGILLGSFERNNEPGGKKQPGDLFELHDFWVFLSEDEQTVIPTRRNIYIPEKSE</sequence>
<keyword evidence="2" id="KW-1185">Reference proteome</keyword>
<dbReference type="RefSeq" id="WP_171607031.1">
    <property type="nucleotide sequence ID" value="NZ_WHPF01000004.1"/>
</dbReference>
<evidence type="ECO:0000313" key="1">
    <source>
        <dbReference type="EMBL" id="NNV55101.1"/>
    </source>
</evidence>
<reference evidence="1" key="1">
    <citation type="submission" date="2019-10" db="EMBL/GenBank/DDBJ databases">
        <title>Draft genome sequence of Panacibacter sp. KCS-6.</title>
        <authorList>
            <person name="Yim K.J."/>
        </authorList>
    </citation>
    <scope>NUCLEOTIDE SEQUENCE</scope>
    <source>
        <strain evidence="1">KCS-6</strain>
    </source>
</reference>
<organism evidence="1 2">
    <name type="scientific">Limnovirga soli</name>
    <dbReference type="NCBI Taxonomy" id="2656915"/>
    <lineage>
        <taxon>Bacteria</taxon>
        <taxon>Pseudomonadati</taxon>
        <taxon>Bacteroidota</taxon>
        <taxon>Chitinophagia</taxon>
        <taxon>Chitinophagales</taxon>
        <taxon>Chitinophagaceae</taxon>
        <taxon>Limnovirga</taxon>
    </lineage>
</organism>
<name>A0A8J8JWA9_9BACT</name>
<accession>A0A8J8JWA9</accession>
<evidence type="ECO:0000313" key="2">
    <source>
        <dbReference type="Proteomes" id="UP000598971"/>
    </source>
</evidence>
<gene>
    <name evidence="1" type="ORF">GD597_06500</name>
</gene>
<protein>
    <submittedName>
        <fullName evidence="1">Uncharacterized protein</fullName>
    </submittedName>
</protein>